<sequence>MAMIAIPILALGGLYIMSTENEKNDTPLGCSNREGFVNMGEHVNALPGVNPPQPVLNYPTTAEINADNIKKYMSGQQATDKFYNKDVYNEVSANNPPGSVGSGRGATMSLTGDKIIKENFKHNNMQPFFGSKVRGATRSSDVGESILDNMQGQGSQHFSKKEVAPLFKPQSNFQHANGAPNANDFIQSRVNPSSRMANVKPWEEEHVAPGLNKGFNKNPGAGFNSGMESRDCWAPKNVDQLRTKTNPKISFGLSGHEGPANSFIKDGTTVVQQGRVEKQLPDTYYKVGPERWFTTTGAEKAQPTRGQAVVSHVNRPSTSCSYFGAGGENDSTYVKGEYEAPSRPVLKANHLINLRANGVKDATEGDYGMRSYANLPNNRATTRIESPYGIVQGAMKAITAPIMDILRPSRKENVIGAMRPSGNASSSVSRQPVYNPADRTRTTIREMTENKLDNNHLNMNNQQDGGAGGYLVNDQTPVHVQRDTTGCSYDGNAGPAVCVNNSSYEAAYNQRNNPNKTYENRPNHGGTQMFNQKSNICIAKLDDDRCNNRLWTPSTGTSIIPSAETHGKLNSQAYNDTGSGCDRIQPDILDAFKRNPYAQSLQSWS</sequence>
<reference evidence="2" key="1">
    <citation type="journal article" date="2020" name="Nature">
        <title>Giant virus diversity and host interactions through global metagenomics.</title>
        <authorList>
            <person name="Schulz F."/>
            <person name="Roux S."/>
            <person name="Paez-Espino D."/>
            <person name="Jungbluth S."/>
            <person name="Walsh D.A."/>
            <person name="Denef V.J."/>
            <person name="McMahon K.D."/>
            <person name="Konstantinidis K.T."/>
            <person name="Eloe-Fadrosh E.A."/>
            <person name="Kyrpides N.C."/>
            <person name="Woyke T."/>
        </authorList>
    </citation>
    <scope>NUCLEOTIDE SEQUENCE</scope>
    <source>
        <strain evidence="2">GVMAG-M-3300020166-5</strain>
    </source>
</reference>
<evidence type="ECO:0000313" key="2">
    <source>
        <dbReference type="EMBL" id="QHS96816.1"/>
    </source>
</evidence>
<accession>A0A6C0BX62</accession>
<proteinExistence type="predicted"/>
<protein>
    <recommendedName>
        <fullName evidence="1">DUF5899 domain-containing protein</fullName>
    </recommendedName>
</protein>
<dbReference type="EMBL" id="MN739279">
    <property type="protein sequence ID" value="QHS96816.1"/>
    <property type="molecule type" value="Genomic_DNA"/>
</dbReference>
<feature type="domain" description="DUF5899" evidence="1">
    <location>
        <begin position="187"/>
        <end position="302"/>
    </location>
</feature>
<dbReference type="InterPro" id="IPR045418">
    <property type="entry name" value="P2_DUF5899"/>
</dbReference>
<organism evidence="2">
    <name type="scientific">viral metagenome</name>
    <dbReference type="NCBI Taxonomy" id="1070528"/>
    <lineage>
        <taxon>unclassified sequences</taxon>
        <taxon>metagenomes</taxon>
        <taxon>organismal metagenomes</taxon>
    </lineage>
</organism>
<dbReference type="Pfam" id="PF19251">
    <property type="entry name" value="DUF5899"/>
    <property type="match status" value="1"/>
</dbReference>
<name>A0A6C0BX62_9ZZZZ</name>
<evidence type="ECO:0000259" key="1">
    <source>
        <dbReference type="Pfam" id="PF19251"/>
    </source>
</evidence>
<dbReference type="AlphaFoldDB" id="A0A6C0BX62"/>